<evidence type="ECO:0008006" key="3">
    <source>
        <dbReference type="Google" id="ProtNLM"/>
    </source>
</evidence>
<dbReference type="EMBL" id="JABBWK010000042">
    <property type="protein sequence ID" value="KAG1897978.1"/>
    <property type="molecule type" value="Genomic_DNA"/>
</dbReference>
<evidence type="ECO:0000313" key="1">
    <source>
        <dbReference type="EMBL" id="KAG1897978.1"/>
    </source>
</evidence>
<evidence type="ECO:0000313" key="2">
    <source>
        <dbReference type="Proteomes" id="UP001195769"/>
    </source>
</evidence>
<reference evidence="1" key="1">
    <citation type="journal article" date="2020" name="New Phytol.">
        <title>Comparative genomics reveals dynamic genome evolution in host specialist ectomycorrhizal fungi.</title>
        <authorList>
            <person name="Lofgren L.A."/>
            <person name="Nguyen N.H."/>
            <person name="Vilgalys R."/>
            <person name="Ruytinx J."/>
            <person name="Liao H.L."/>
            <person name="Branco S."/>
            <person name="Kuo A."/>
            <person name="LaButti K."/>
            <person name="Lipzen A."/>
            <person name="Andreopoulos W."/>
            <person name="Pangilinan J."/>
            <person name="Riley R."/>
            <person name="Hundley H."/>
            <person name="Na H."/>
            <person name="Barry K."/>
            <person name="Grigoriev I.V."/>
            <person name="Stajich J.E."/>
            <person name="Kennedy P.G."/>
        </authorList>
    </citation>
    <scope>NUCLEOTIDE SEQUENCE</scope>
    <source>
        <strain evidence="1">FC203</strain>
    </source>
</reference>
<dbReference type="GeneID" id="64656541"/>
<sequence length="109" mass="11928">MSSHDNEELIELHQDKHDVIPNGTALAVTVNEAAASAADGEGDNNTEMEISGFRDFVLSPELLQEVIDKGLDFEVPTVAQHECRARAFLRRHGLGQSGLGKTAILHFNY</sequence>
<accession>A0AAD4E470</accession>
<organism evidence="1 2">
    <name type="scientific">Suillus fuscotomentosus</name>
    <dbReference type="NCBI Taxonomy" id="1912939"/>
    <lineage>
        <taxon>Eukaryota</taxon>
        <taxon>Fungi</taxon>
        <taxon>Dikarya</taxon>
        <taxon>Basidiomycota</taxon>
        <taxon>Agaricomycotina</taxon>
        <taxon>Agaricomycetes</taxon>
        <taxon>Agaricomycetidae</taxon>
        <taxon>Boletales</taxon>
        <taxon>Suillineae</taxon>
        <taxon>Suillaceae</taxon>
        <taxon>Suillus</taxon>
    </lineage>
</organism>
<keyword evidence="2" id="KW-1185">Reference proteome</keyword>
<dbReference type="Proteomes" id="UP001195769">
    <property type="component" value="Unassembled WGS sequence"/>
</dbReference>
<dbReference type="RefSeq" id="XP_041223554.1">
    <property type="nucleotide sequence ID" value="XM_041362243.1"/>
</dbReference>
<proteinExistence type="predicted"/>
<comment type="caution">
    <text evidence="1">The sequence shown here is derived from an EMBL/GenBank/DDBJ whole genome shotgun (WGS) entry which is preliminary data.</text>
</comment>
<gene>
    <name evidence="1" type="ORF">F5891DRAFT_1045341</name>
</gene>
<dbReference type="AlphaFoldDB" id="A0AAD4E470"/>
<name>A0AAD4E470_9AGAM</name>
<protein>
    <recommendedName>
        <fullName evidence="3">DEAD-box RNA helicase Q domain-containing protein</fullName>
    </recommendedName>
</protein>